<reference evidence="3 4" key="1">
    <citation type="submission" date="2017-05" db="EMBL/GenBank/DDBJ databases">
        <title>Thiocyanate degradation by Thiohalobacter thiocyanaticus FOKN1.</title>
        <authorList>
            <person name="Oshiki M."/>
            <person name="Fukushima T."/>
            <person name="Kawano S."/>
            <person name="Nakagawa J."/>
        </authorList>
    </citation>
    <scope>NUCLEOTIDE SEQUENCE [LARGE SCALE GENOMIC DNA]</scope>
    <source>
        <strain evidence="3 4">FOKN1</strain>
    </source>
</reference>
<dbReference type="KEGG" id="ttc:FOKN1_0655"/>
<dbReference type="Pfam" id="PF13511">
    <property type="entry name" value="DUF4124"/>
    <property type="match status" value="1"/>
</dbReference>
<dbReference type="EMBL" id="AP018052">
    <property type="protein sequence ID" value="BAZ93057.1"/>
    <property type="molecule type" value="Genomic_DNA"/>
</dbReference>
<evidence type="ECO:0000313" key="4">
    <source>
        <dbReference type="Proteomes" id="UP000218765"/>
    </source>
</evidence>
<sequence>MNRPESKGSNHIAACCSRRDAAEAPMPSTSHKLLKVMAVICSWGAAGAMAESVYTWRDADGGMHYSDTPPPAQLDYQTVELPPPPPPQPAAAGDYRAVLDVAERLQASRLERERLRLEREQAAVEALQTRQATAHEDEDDDAPRYSAPWLVFPHPLRPHPGPHVRPPPHPDQPPVRRAPVPRPKTPSPTRAIVD</sequence>
<evidence type="ECO:0000313" key="3">
    <source>
        <dbReference type="EMBL" id="BAZ93057.1"/>
    </source>
</evidence>
<feature type="region of interest" description="Disordered" evidence="1">
    <location>
        <begin position="126"/>
        <end position="194"/>
    </location>
</feature>
<gene>
    <name evidence="3" type="ORF">FOKN1_0655</name>
</gene>
<feature type="compositionally biased region" description="Pro residues" evidence="1">
    <location>
        <begin position="163"/>
        <end position="173"/>
    </location>
</feature>
<organism evidence="3 4">
    <name type="scientific">Thiohalobacter thiocyanaticus</name>
    <dbReference type="NCBI Taxonomy" id="585455"/>
    <lineage>
        <taxon>Bacteria</taxon>
        <taxon>Pseudomonadati</taxon>
        <taxon>Pseudomonadota</taxon>
        <taxon>Gammaproteobacteria</taxon>
        <taxon>Thiohalobacterales</taxon>
        <taxon>Thiohalobacteraceae</taxon>
        <taxon>Thiohalobacter</taxon>
    </lineage>
</organism>
<accession>A0A1Z4VN85</accession>
<dbReference type="AlphaFoldDB" id="A0A1Z4VN85"/>
<name>A0A1Z4VN85_9GAMM</name>
<feature type="domain" description="DUF4124" evidence="2">
    <location>
        <begin position="43"/>
        <end position="92"/>
    </location>
</feature>
<dbReference type="InterPro" id="IPR025392">
    <property type="entry name" value="DUF4124"/>
</dbReference>
<evidence type="ECO:0000259" key="2">
    <source>
        <dbReference type="Pfam" id="PF13511"/>
    </source>
</evidence>
<keyword evidence="4" id="KW-1185">Reference proteome</keyword>
<dbReference type="Proteomes" id="UP000218765">
    <property type="component" value="Chromosome"/>
</dbReference>
<evidence type="ECO:0000256" key="1">
    <source>
        <dbReference type="SAM" id="MobiDB-lite"/>
    </source>
</evidence>
<dbReference type="OrthoDB" id="7068596at2"/>
<proteinExistence type="predicted"/>
<protein>
    <recommendedName>
        <fullName evidence="2">DUF4124 domain-containing protein</fullName>
    </recommendedName>
</protein>